<dbReference type="InterPro" id="IPR000961">
    <property type="entry name" value="AGC-kinase_C"/>
</dbReference>
<gene>
    <name evidence="12" type="ORF">VP1G_03888</name>
</gene>
<dbReference type="PROSITE" id="PS51285">
    <property type="entry name" value="AGC_KINASE_CTER"/>
    <property type="match status" value="1"/>
</dbReference>
<dbReference type="AlphaFoldDB" id="A0A194UYC9"/>
<feature type="domain" description="Protein kinase" evidence="10">
    <location>
        <begin position="176"/>
        <end position="531"/>
    </location>
</feature>
<dbReference type="Pfam" id="PF00069">
    <property type="entry name" value="Pkinase"/>
    <property type="match status" value="2"/>
</dbReference>
<evidence type="ECO:0000256" key="1">
    <source>
        <dbReference type="ARBA" id="ARBA00012513"/>
    </source>
</evidence>
<reference evidence="13" key="1">
    <citation type="submission" date="2014-12" db="EMBL/GenBank/DDBJ databases">
        <title>Genome Sequence of Valsa Canker Pathogens Uncovers a Specific Adaption of Colonization on Woody Bark.</title>
        <authorList>
            <person name="Yin Z."/>
            <person name="Liu H."/>
            <person name="Gao X."/>
            <person name="Li Z."/>
            <person name="Song N."/>
            <person name="Ke X."/>
            <person name="Dai Q."/>
            <person name="Wu Y."/>
            <person name="Sun Y."/>
            <person name="Xu J.-R."/>
            <person name="Kang Z.K."/>
            <person name="Wang L."/>
            <person name="Huang L."/>
        </authorList>
    </citation>
    <scope>NUCLEOTIDE SEQUENCE [LARGE SCALE GENOMIC DNA]</scope>
    <source>
        <strain evidence="13">SXYL134</strain>
    </source>
</reference>
<dbReference type="SMART" id="SM00220">
    <property type="entry name" value="S_TKc"/>
    <property type="match status" value="1"/>
</dbReference>
<evidence type="ECO:0000313" key="12">
    <source>
        <dbReference type="EMBL" id="KUI56591.1"/>
    </source>
</evidence>
<dbReference type="InterPro" id="IPR000719">
    <property type="entry name" value="Prot_kinase_dom"/>
</dbReference>
<dbReference type="OrthoDB" id="3638488at2759"/>
<dbReference type="GO" id="GO:0035556">
    <property type="term" value="P:intracellular signal transduction"/>
    <property type="evidence" value="ECO:0007669"/>
    <property type="project" value="TreeGrafter"/>
</dbReference>
<name>A0A194UYC9_CYTMA</name>
<evidence type="ECO:0000256" key="2">
    <source>
        <dbReference type="ARBA" id="ARBA00022527"/>
    </source>
</evidence>
<dbReference type="GO" id="GO:0004674">
    <property type="term" value="F:protein serine/threonine kinase activity"/>
    <property type="evidence" value="ECO:0007669"/>
    <property type="project" value="UniProtKB-KW"/>
</dbReference>
<evidence type="ECO:0000256" key="6">
    <source>
        <dbReference type="ARBA" id="ARBA00022840"/>
    </source>
</evidence>
<keyword evidence="4" id="KW-0547">Nucleotide-binding</keyword>
<dbReference type="InterPro" id="IPR011009">
    <property type="entry name" value="Kinase-like_dom_sf"/>
</dbReference>
<feature type="compositionally biased region" description="Acidic residues" evidence="9">
    <location>
        <begin position="588"/>
        <end position="598"/>
    </location>
</feature>
<dbReference type="InterPro" id="IPR008271">
    <property type="entry name" value="Ser/Thr_kinase_AS"/>
</dbReference>
<evidence type="ECO:0000313" key="13">
    <source>
        <dbReference type="Proteomes" id="UP000078576"/>
    </source>
</evidence>
<feature type="region of interest" description="Disordered" evidence="9">
    <location>
        <begin position="577"/>
        <end position="654"/>
    </location>
</feature>
<dbReference type="Gene3D" id="1.10.510.10">
    <property type="entry name" value="Transferase(Phosphotransferase) domain 1"/>
    <property type="match status" value="1"/>
</dbReference>
<sequence length="865" mass="96565">MASSGSSPNSSPTSSVYTVKHSESTGKTSVGSKASSSNSFEKRSPSNKRRTLQHSPLVVPETASGNLDTIEEKEAEHEVTPTVITVEKAAAAKISLETYYNEALSQPSKREMRLRLLESELWHMGNAISAVEKVQIKNQFYCRESNHLRQMRVMKARTIKALGGGKAAAPSCCNDYQIVKALSKGSFGVVRLVREKLQPGDDSSDRKVYAMKVIRKSGMIRTSQEGHLRAERDFLVASEGSKWIVPLIASFQDMSNLYLVMDYMPGGDFLGLLIRENILSEPVARFYIAEMIICVEEAHALRCIHRDIKPDNFLVSASGHLKISDFGLAFDGHWSHDTSYYHASRYSIVQKLNLSVDGDEQDRQDVQTSSHSTKWSSNIIMGLSKHEKKNSRDGEPLLQWRNRCGIRTSAKSVVGTSQYMAPEVVQGTAYDGRCDWWSIGVILYECLYGHTPFLADEGRQKTKQNIMELTSLQNHRSTFSFPLRPFVSSRCQHLIASLIQDKETRLCSQRYQYKDMQQSSNSSANRNHTAFAGRFVFPYDAEDIKAHKWFKGVPWERLHELEPPFVPLLQSIDDTQYFDDDKPVTDISDSDDDDEDEPLLQPETSTPVSRLSVIAGHEGVPPVSVPNPQSSPASTANHFQLLTPPRSNPVSPLRERVHDSTTPVAIPRTGAAGSAAANMSKKRAEREAHLGIALQPFNQNIQRAVRSWLAVPYDSLRLRKFGVQVDAEPGLRASERDVLKALARAYGKKEKKRPRDKLLRDVVTKKAALEERKKTAFMGYEWKRLQTQPLTRVLSSFHPRPTYGSMVMPSGHYMSATTANGFKTDRQGRGVPLSPSGGFVVPSHGHGNANTAAICALHRGRMSMN</sequence>
<evidence type="ECO:0000256" key="7">
    <source>
        <dbReference type="ARBA" id="ARBA00047899"/>
    </source>
</evidence>
<keyword evidence="5 12" id="KW-0418">Kinase</keyword>
<dbReference type="SUPFAM" id="SSF56112">
    <property type="entry name" value="Protein kinase-like (PK-like)"/>
    <property type="match status" value="1"/>
</dbReference>
<evidence type="ECO:0000256" key="5">
    <source>
        <dbReference type="ARBA" id="ARBA00022777"/>
    </source>
</evidence>
<evidence type="ECO:0000256" key="9">
    <source>
        <dbReference type="SAM" id="MobiDB-lite"/>
    </source>
</evidence>
<dbReference type="PROSITE" id="PS00108">
    <property type="entry name" value="PROTEIN_KINASE_ST"/>
    <property type="match status" value="1"/>
</dbReference>
<dbReference type="InterPro" id="IPR050236">
    <property type="entry name" value="Ser_Thr_kinase_AGC"/>
</dbReference>
<keyword evidence="2" id="KW-0723">Serine/threonine-protein kinase</keyword>
<dbReference type="PROSITE" id="PS50011">
    <property type="entry name" value="PROTEIN_KINASE_DOM"/>
    <property type="match status" value="1"/>
</dbReference>
<keyword evidence="3" id="KW-0808">Transferase</keyword>
<comment type="catalytic activity">
    <reaction evidence="8">
        <text>L-seryl-[protein] + ATP = O-phospho-L-seryl-[protein] + ADP + H(+)</text>
        <dbReference type="Rhea" id="RHEA:17989"/>
        <dbReference type="Rhea" id="RHEA-COMP:9863"/>
        <dbReference type="Rhea" id="RHEA-COMP:11604"/>
        <dbReference type="ChEBI" id="CHEBI:15378"/>
        <dbReference type="ChEBI" id="CHEBI:29999"/>
        <dbReference type="ChEBI" id="CHEBI:30616"/>
        <dbReference type="ChEBI" id="CHEBI:83421"/>
        <dbReference type="ChEBI" id="CHEBI:456216"/>
        <dbReference type="EC" id="2.7.11.1"/>
    </reaction>
</comment>
<evidence type="ECO:0000256" key="3">
    <source>
        <dbReference type="ARBA" id="ARBA00022679"/>
    </source>
</evidence>
<dbReference type="PANTHER" id="PTHR24356">
    <property type="entry name" value="SERINE/THREONINE-PROTEIN KINASE"/>
    <property type="match status" value="1"/>
</dbReference>
<feature type="region of interest" description="Disordered" evidence="9">
    <location>
        <begin position="1"/>
        <end position="56"/>
    </location>
</feature>
<evidence type="ECO:0000256" key="8">
    <source>
        <dbReference type="ARBA" id="ARBA00048679"/>
    </source>
</evidence>
<protein>
    <recommendedName>
        <fullName evidence="1">non-specific serine/threonine protein kinase</fullName>
        <ecNumber evidence="1">2.7.11.1</ecNumber>
    </recommendedName>
</protein>
<dbReference type="SMART" id="SM00133">
    <property type="entry name" value="S_TK_X"/>
    <property type="match status" value="1"/>
</dbReference>
<feature type="compositionally biased region" description="Low complexity" evidence="9">
    <location>
        <begin position="1"/>
        <end position="15"/>
    </location>
</feature>
<feature type="compositionally biased region" description="Polar residues" evidence="9">
    <location>
        <begin position="25"/>
        <end position="39"/>
    </location>
</feature>
<evidence type="ECO:0000259" key="10">
    <source>
        <dbReference type="PROSITE" id="PS50011"/>
    </source>
</evidence>
<dbReference type="PANTHER" id="PTHR24356:SF400">
    <property type="entry name" value="SERINE_THREONINE-PROTEIN KINASE CBK1"/>
    <property type="match status" value="1"/>
</dbReference>
<proteinExistence type="predicted"/>
<comment type="catalytic activity">
    <reaction evidence="7">
        <text>L-threonyl-[protein] + ATP = O-phospho-L-threonyl-[protein] + ADP + H(+)</text>
        <dbReference type="Rhea" id="RHEA:46608"/>
        <dbReference type="Rhea" id="RHEA-COMP:11060"/>
        <dbReference type="Rhea" id="RHEA-COMP:11605"/>
        <dbReference type="ChEBI" id="CHEBI:15378"/>
        <dbReference type="ChEBI" id="CHEBI:30013"/>
        <dbReference type="ChEBI" id="CHEBI:30616"/>
        <dbReference type="ChEBI" id="CHEBI:61977"/>
        <dbReference type="ChEBI" id="CHEBI:456216"/>
        <dbReference type="EC" id="2.7.11.1"/>
    </reaction>
</comment>
<dbReference type="STRING" id="694573.A0A194UYC9"/>
<keyword evidence="6" id="KW-0067">ATP-binding</keyword>
<dbReference type="Gene3D" id="3.30.200.20">
    <property type="entry name" value="Phosphorylase Kinase, domain 1"/>
    <property type="match status" value="1"/>
</dbReference>
<evidence type="ECO:0000256" key="4">
    <source>
        <dbReference type="ARBA" id="ARBA00022741"/>
    </source>
</evidence>
<feature type="compositionally biased region" description="Low complexity" evidence="9">
    <location>
        <begin position="620"/>
        <end position="632"/>
    </location>
</feature>
<organism evidence="12 13">
    <name type="scientific">Cytospora mali</name>
    <name type="common">Apple Valsa canker fungus</name>
    <name type="synonym">Valsa mali</name>
    <dbReference type="NCBI Taxonomy" id="578113"/>
    <lineage>
        <taxon>Eukaryota</taxon>
        <taxon>Fungi</taxon>
        <taxon>Dikarya</taxon>
        <taxon>Ascomycota</taxon>
        <taxon>Pezizomycotina</taxon>
        <taxon>Sordariomycetes</taxon>
        <taxon>Sordariomycetidae</taxon>
        <taxon>Diaporthales</taxon>
        <taxon>Cytosporaceae</taxon>
        <taxon>Cytospora</taxon>
    </lineage>
</organism>
<dbReference type="EC" id="2.7.11.1" evidence="1"/>
<dbReference type="Proteomes" id="UP000078576">
    <property type="component" value="Unassembled WGS sequence"/>
</dbReference>
<dbReference type="GO" id="GO:0005524">
    <property type="term" value="F:ATP binding"/>
    <property type="evidence" value="ECO:0007669"/>
    <property type="project" value="UniProtKB-KW"/>
</dbReference>
<dbReference type="EMBL" id="KN714690">
    <property type="protein sequence ID" value="KUI56591.1"/>
    <property type="molecule type" value="Genomic_DNA"/>
</dbReference>
<keyword evidence="13" id="KW-1185">Reference proteome</keyword>
<feature type="domain" description="AGC-kinase C-terminal" evidence="11">
    <location>
        <begin position="551"/>
        <end position="629"/>
    </location>
</feature>
<accession>A0A194UYC9</accession>
<evidence type="ECO:0000259" key="11">
    <source>
        <dbReference type="PROSITE" id="PS51285"/>
    </source>
</evidence>